<reference evidence="2 3" key="1">
    <citation type="submission" date="2019-05" db="EMBL/GenBank/DDBJ databases">
        <title>Another draft genome of Portunus trituberculatus and its Hox gene families provides insights of decapod evolution.</title>
        <authorList>
            <person name="Jeong J.-H."/>
            <person name="Song I."/>
            <person name="Kim S."/>
            <person name="Choi T."/>
            <person name="Kim D."/>
            <person name="Ryu S."/>
            <person name="Kim W."/>
        </authorList>
    </citation>
    <scope>NUCLEOTIDE SEQUENCE [LARGE SCALE GENOMIC DNA]</scope>
    <source>
        <tissue evidence="2">Muscle</tissue>
    </source>
</reference>
<dbReference type="Proteomes" id="UP000324222">
    <property type="component" value="Unassembled WGS sequence"/>
</dbReference>
<sequence length="77" mass="8549">MFQSQQAANTHSPSRLRDRKTSPHLIPSSHSLTHPVAHSQTFTTPSLRVGHIALVFMVTTLSPSTAIRSLGMNEKWE</sequence>
<dbReference type="EMBL" id="VSRR010022644">
    <property type="protein sequence ID" value="MPC64844.1"/>
    <property type="molecule type" value="Genomic_DNA"/>
</dbReference>
<feature type="compositionally biased region" description="Polar residues" evidence="1">
    <location>
        <begin position="28"/>
        <end position="39"/>
    </location>
</feature>
<feature type="compositionally biased region" description="Polar residues" evidence="1">
    <location>
        <begin position="1"/>
        <end position="13"/>
    </location>
</feature>
<evidence type="ECO:0000256" key="1">
    <source>
        <dbReference type="SAM" id="MobiDB-lite"/>
    </source>
</evidence>
<evidence type="ECO:0000313" key="2">
    <source>
        <dbReference type="EMBL" id="MPC64844.1"/>
    </source>
</evidence>
<protein>
    <submittedName>
        <fullName evidence="2">Uncharacterized protein</fullName>
    </submittedName>
</protein>
<accession>A0A5B7H7S5</accession>
<name>A0A5B7H7S5_PORTR</name>
<feature type="region of interest" description="Disordered" evidence="1">
    <location>
        <begin position="1"/>
        <end position="39"/>
    </location>
</feature>
<keyword evidence="3" id="KW-1185">Reference proteome</keyword>
<evidence type="ECO:0000313" key="3">
    <source>
        <dbReference type="Proteomes" id="UP000324222"/>
    </source>
</evidence>
<dbReference type="AlphaFoldDB" id="A0A5B7H7S5"/>
<proteinExistence type="predicted"/>
<organism evidence="2 3">
    <name type="scientific">Portunus trituberculatus</name>
    <name type="common">Swimming crab</name>
    <name type="synonym">Neptunus trituberculatus</name>
    <dbReference type="NCBI Taxonomy" id="210409"/>
    <lineage>
        <taxon>Eukaryota</taxon>
        <taxon>Metazoa</taxon>
        <taxon>Ecdysozoa</taxon>
        <taxon>Arthropoda</taxon>
        <taxon>Crustacea</taxon>
        <taxon>Multicrustacea</taxon>
        <taxon>Malacostraca</taxon>
        <taxon>Eumalacostraca</taxon>
        <taxon>Eucarida</taxon>
        <taxon>Decapoda</taxon>
        <taxon>Pleocyemata</taxon>
        <taxon>Brachyura</taxon>
        <taxon>Eubrachyura</taxon>
        <taxon>Portunoidea</taxon>
        <taxon>Portunidae</taxon>
        <taxon>Portuninae</taxon>
        <taxon>Portunus</taxon>
    </lineage>
</organism>
<gene>
    <name evidence="2" type="ORF">E2C01_058966</name>
</gene>
<comment type="caution">
    <text evidence="2">The sequence shown here is derived from an EMBL/GenBank/DDBJ whole genome shotgun (WGS) entry which is preliminary data.</text>
</comment>